<evidence type="ECO:0008006" key="3">
    <source>
        <dbReference type="Google" id="ProtNLM"/>
    </source>
</evidence>
<gene>
    <name evidence="1" type="ORF">J0X19_00930</name>
</gene>
<sequence length="205" mass="22150">MLHSDLLAYVEKHLSSELALMQTGGYATAHPTLTPAEKALIYHYTDTGSTALNRALHTNLRGVPGVFQQELPVVLRKLPIYAGTVYSAAHLQPTELSRLVAAATTGDTLENAGIITWPAYLSASCSRRVAKIHAAGFSDSVAPKNCLFVVRSKTGRNIEQLSCYGPNGKDPFDSEQEVLFLPDTQFTVVGIDLATSLPIIQLIEV</sequence>
<dbReference type="Gene3D" id="3.90.176.10">
    <property type="entry name" value="Toxin ADP-ribosyltransferase, Chain A, domain 1"/>
    <property type="match status" value="1"/>
</dbReference>
<reference evidence="1" key="1">
    <citation type="submission" date="2021-03" db="EMBL/GenBank/DDBJ databases">
        <authorList>
            <person name="Kim M.K."/>
        </authorList>
    </citation>
    <scope>NUCLEOTIDE SEQUENCE</scope>
    <source>
        <strain evidence="1">BT186</strain>
    </source>
</reference>
<evidence type="ECO:0000313" key="2">
    <source>
        <dbReference type="Proteomes" id="UP000664144"/>
    </source>
</evidence>
<dbReference type="SUPFAM" id="SSF56399">
    <property type="entry name" value="ADP-ribosylation"/>
    <property type="match status" value="1"/>
</dbReference>
<keyword evidence="2" id="KW-1185">Reference proteome</keyword>
<accession>A0A939ETN4</accession>
<dbReference type="EMBL" id="JAFLQZ010000001">
    <property type="protein sequence ID" value="MBO0356495.1"/>
    <property type="molecule type" value="Genomic_DNA"/>
</dbReference>
<dbReference type="AlphaFoldDB" id="A0A939ETN4"/>
<dbReference type="Proteomes" id="UP000664144">
    <property type="component" value="Unassembled WGS sequence"/>
</dbReference>
<protein>
    <recommendedName>
        <fullName evidence="3">NAD(+)--protein-arginine ADP-ribosyltransferase</fullName>
    </recommendedName>
</protein>
<comment type="caution">
    <text evidence="1">The sequence shown here is derived from an EMBL/GenBank/DDBJ whole genome shotgun (WGS) entry which is preliminary data.</text>
</comment>
<organism evidence="1 2">
    <name type="scientific">Hymenobacter telluris</name>
    <dbReference type="NCBI Taxonomy" id="2816474"/>
    <lineage>
        <taxon>Bacteria</taxon>
        <taxon>Pseudomonadati</taxon>
        <taxon>Bacteroidota</taxon>
        <taxon>Cytophagia</taxon>
        <taxon>Cytophagales</taxon>
        <taxon>Hymenobacteraceae</taxon>
        <taxon>Hymenobacter</taxon>
    </lineage>
</organism>
<name>A0A939ETN4_9BACT</name>
<proteinExistence type="predicted"/>
<evidence type="ECO:0000313" key="1">
    <source>
        <dbReference type="EMBL" id="MBO0356495.1"/>
    </source>
</evidence>
<dbReference type="RefSeq" id="WP_206980003.1">
    <property type="nucleotide sequence ID" value="NZ_JAFLQZ010000001.1"/>
</dbReference>